<comment type="similarity">
    <text evidence="1">Belongs to the peptidase S8 family.</text>
</comment>
<dbReference type="GO" id="GO:0006508">
    <property type="term" value="P:proteolysis"/>
    <property type="evidence" value="ECO:0007669"/>
    <property type="project" value="UniProtKB-KW"/>
</dbReference>
<feature type="non-terminal residue" evidence="3">
    <location>
        <position position="56"/>
    </location>
</feature>
<name>A0A8S0V7E2_OLEEU</name>
<evidence type="ECO:0000313" key="3">
    <source>
        <dbReference type="EMBL" id="CAA3027266.1"/>
    </source>
</evidence>
<evidence type="ECO:0000256" key="2">
    <source>
        <dbReference type="ARBA" id="ARBA00022729"/>
    </source>
</evidence>
<keyword evidence="4" id="KW-1185">Reference proteome</keyword>
<dbReference type="EMBL" id="CACTIH010009196">
    <property type="protein sequence ID" value="CAA3027266.1"/>
    <property type="molecule type" value="Genomic_DNA"/>
</dbReference>
<comment type="caution">
    <text evidence="3">The sequence shown here is derived from an EMBL/GenBank/DDBJ whole genome shotgun (WGS) entry which is preliminary data.</text>
</comment>
<dbReference type="GO" id="GO:0004252">
    <property type="term" value="F:serine-type endopeptidase activity"/>
    <property type="evidence" value="ECO:0007669"/>
    <property type="project" value="InterPro"/>
</dbReference>
<dbReference type="AlphaFoldDB" id="A0A8S0V7E2"/>
<proteinExistence type="inferred from homology"/>
<dbReference type="Gramene" id="OE9D002222T1">
    <property type="protein sequence ID" value="OE9D002222C1"/>
    <property type="gene ID" value="OE9D002222"/>
</dbReference>
<gene>
    <name evidence="3" type="ORF">OLEA9_D002222</name>
</gene>
<dbReference type="InterPro" id="IPR045051">
    <property type="entry name" value="SBT"/>
</dbReference>
<sequence length="56" mass="6259">MNQDLQESEVIVGVLDTGVWPESKSFDDTGFGPIPSSWKENVKLEQNSLHQTVARN</sequence>
<keyword evidence="3" id="KW-0645">Protease</keyword>
<organism evidence="3 4">
    <name type="scientific">Olea europaea subsp. europaea</name>
    <dbReference type="NCBI Taxonomy" id="158383"/>
    <lineage>
        <taxon>Eukaryota</taxon>
        <taxon>Viridiplantae</taxon>
        <taxon>Streptophyta</taxon>
        <taxon>Embryophyta</taxon>
        <taxon>Tracheophyta</taxon>
        <taxon>Spermatophyta</taxon>
        <taxon>Magnoliopsida</taxon>
        <taxon>eudicotyledons</taxon>
        <taxon>Gunneridae</taxon>
        <taxon>Pentapetalae</taxon>
        <taxon>asterids</taxon>
        <taxon>lamiids</taxon>
        <taxon>Lamiales</taxon>
        <taxon>Oleaceae</taxon>
        <taxon>Oleeae</taxon>
        <taxon>Olea</taxon>
    </lineage>
</organism>
<dbReference type="Proteomes" id="UP000594638">
    <property type="component" value="Unassembled WGS sequence"/>
</dbReference>
<evidence type="ECO:0000313" key="4">
    <source>
        <dbReference type="Proteomes" id="UP000594638"/>
    </source>
</evidence>
<keyword evidence="2" id="KW-0732">Signal</keyword>
<dbReference type="Gene3D" id="3.40.50.200">
    <property type="entry name" value="Peptidase S8/S53 domain"/>
    <property type="match status" value="1"/>
</dbReference>
<evidence type="ECO:0000256" key="1">
    <source>
        <dbReference type="ARBA" id="ARBA00011073"/>
    </source>
</evidence>
<dbReference type="InterPro" id="IPR036852">
    <property type="entry name" value="Peptidase_S8/S53_dom_sf"/>
</dbReference>
<keyword evidence="3" id="KW-0378">Hydrolase</keyword>
<dbReference type="OrthoDB" id="2014869at2759"/>
<accession>A0A8S0V7E2</accession>
<dbReference type="SUPFAM" id="SSF52743">
    <property type="entry name" value="Subtilisin-like"/>
    <property type="match status" value="1"/>
</dbReference>
<dbReference type="PANTHER" id="PTHR10795">
    <property type="entry name" value="PROPROTEIN CONVERTASE SUBTILISIN/KEXIN"/>
    <property type="match status" value="1"/>
</dbReference>
<protein>
    <submittedName>
        <fullName evidence="3">Subtilisin-like protease</fullName>
    </submittedName>
</protein>
<reference evidence="3 4" key="1">
    <citation type="submission" date="2019-12" db="EMBL/GenBank/DDBJ databases">
        <authorList>
            <person name="Alioto T."/>
            <person name="Alioto T."/>
            <person name="Gomez Garrido J."/>
        </authorList>
    </citation>
    <scope>NUCLEOTIDE SEQUENCE [LARGE SCALE GENOMIC DNA]</scope>
</reference>